<dbReference type="GO" id="GO:0016712">
    <property type="term" value="F:oxidoreductase activity, acting on paired donors, with incorporation or reduction of molecular oxygen, reduced flavin or flavoprotein as one donor, and incorporation of one atom of oxygen"/>
    <property type="evidence" value="ECO:0007669"/>
    <property type="project" value="TreeGrafter"/>
</dbReference>
<name>A0A7J5YCZ2_DISMA</name>
<dbReference type="OrthoDB" id="1103324at2759"/>
<dbReference type="PANTHER" id="PTHR24300:SF153">
    <property type="entry name" value="CYTOCHROME P450 2G1-LIKE-RELATED"/>
    <property type="match status" value="1"/>
</dbReference>
<sequence>MYLQGFSSSQKNHFSLSGLGITNGDRWRQLRRFTLTTLRDFGMGRKGMEQWIQEESQHLRDRVNMFKGVFSAVVGDCGSIRVQCDLPGVGQHCEDQKFLSLLQIISDTLKFGSSP</sequence>
<dbReference type="InterPro" id="IPR036396">
    <property type="entry name" value="Cyt_P450_sf"/>
</dbReference>
<dbReference type="EMBL" id="JAAKFY010000013">
    <property type="protein sequence ID" value="KAF3847326.1"/>
    <property type="molecule type" value="Genomic_DNA"/>
</dbReference>
<comment type="caution">
    <text evidence="4">The sequence shown here is derived from an EMBL/GenBank/DDBJ whole genome shotgun (WGS) entry which is preliminary data.</text>
</comment>
<keyword evidence="2" id="KW-0479">Metal-binding</keyword>
<gene>
    <name evidence="4" type="ORF">F7725_020354</name>
</gene>
<keyword evidence="5" id="KW-1185">Reference proteome</keyword>
<dbReference type="GO" id="GO:0020037">
    <property type="term" value="F:heme binding"/>
    <property type="evidence" value="ECO:0007669"/>
    <property type="project" value="InterPro"/>
</dbReference>
<dbReference type="InterPro" id="IPR001128">
    <property type="entry name" value="Cyt_P450"/>
</dbReference>
<dbReference type="GO" id="GO:0006805">
    <property type="term" value="P:xenobiotic metabolic process"/>
    <property type="evidence" value="ECO:0007669"/>
    <property type="project" value="TreeGrafter"/>
</dbReference>
<proteinExistence type="inferred from homology"/>
<comment type="similarity">
    <text evidence="1">Belongs to the cytochrome P450 family.</text>
</comment>
<protein>
    <submittedName>
        <fullName evidence="4">Uncharacterized protein</fullName>
    </submittedName>
</protein>
<dbReference type="GO" id="GO:0005737">
    <property type="term" value="C:cytoplasm"/>
    <property type="evidence" value="ECO:0007669"/>
    <property type="project" value="TreeGrafter"/>
</dbReference>
<dbReference type="SUPFAM" id="SSF48264">
    <property type="entry name" value="Cytochrome P450"/>
    <property type="match status" value="1"/>
</dbReference>
<evidence type="ECO:0000313" key="5">
    <source>
        <dbReference type="Proteomes" id="UP000518266"/>
    </source>
</evidence>
<evidence type="ECO:0000256" key="1">
    <source>
        <dbReference type="ARBA" id="ARBA00010617"/>
    </source>
</evidence>
<dbReference type="InterPro" id="IPR050182">
    <property type="entry name" value="Cytochrome_P450_fam2"/>
</dbReference>
<dbReference type="Pfam" id="PF00067">
    <property type="entry name" value="p450"/>
    <property type="match status" value="1"/>
</dbReference>
<dbReference type="PANTHER" id="PTHR24300">
    <property type="entry name" value="CYTOCHROME P450 508A4-RELATED"/>
    <property type="match status" value="1"/>
</dbReference>
<dbReference type="GO" id="GO:0005506">
    <property type="term" value="F:iron ion binding"/>
    <property type="evidence" value="ECO:0007669"/>
    <property type="project" value="InterPro"/>
</dbReference>
<keyword evidence="3" id="KW-0408">Iron</keyword>
<evidence type="ECO:0000256" key="3">
    <source>
        <dbReference type="ARBA" id="ARBA00023004"/>
    </source>
</evidence>
<evidence type="ECO:0000313" key="4">
    <source>
        <dbReference type="EMBL" id="KAF3847326.1"/>
    </source>
</evidence>
<dbReference type="AlphaFoldDB" id="A0A7J5YCZ2"/>
<organism evidence="4 5">
    <name type="scientific">Dissostichus mawsoni</name>
    <name type="common">Antarctic cod</name>
    <dbReference type="NCBI Taxonomy" id="36200"/>
    <lineage>
        <taxon>Eukaryota</taxon>
        <taxon>Metazoa</taxon>
        <taxon>Chordata</taxon>
        <taxon>Craniata</taxon>
        <taxon>Vertebrata</taxon>
        <taxon>Euteleostomi</taxon>
        <taxon>Actinopterygii</taxon>
        <taxon>Neopterygii</taxon>
        <taxon>Teleostei</taxon>
        <taxon>Neoteleostei</taxon>
        <taxon>Acanthomorphata</taxon>
        <taxon>Eupercaria</taxon>
        <taxon>Perciformes</taxon>
        <taxon>Notothenioidei</taxon>
        <taxon>Nototheniidae</taxon>
        <taxon>Dissostichus</taxon>
    </lineage>
</organism>
<accession>A0A7J5YCZ2</accession>
<evidence type="ECO:0000256" key="2">
    <source>
        <dbReference type="ARBA" id="ARBA00022723"/>
    </source>
</evidence>
<dbReference type="Gene3D" id="1.10.630.10">
    <property type="entry name" value="Cytochrome P450"/>
    <property type="match status" value="1"/>
</dbReference>
<dbReference type="GO" id="GO:0006082">
    <property type="term" value="P:organic acid metabolic process"/>
    <property type="evidence" value="ECO:0007669"/>
    <property type="project" value="TreeGrafter"/>
</dbReference>
<reference evidence="4 5" key="1">
    <citation type="submission" date="2020-03" db="EMBL/GenBank/DDBJ databases">
        <title>Dissostichus mawsoni Genome sequencing and assembly.</title>
        <authorList>
            <person name="Park H."/>
        </authorList>
    </citation>
    <scope>NUCLEOTIDE SEQUENCE [LARGE SCALE GENOMIC DNA]</scope>
    <source>
        <strain evidence="4">DM0001</strain>
        <tissue evidence="4">Muscle</tissue>
    </source>
</reference>
<dbReference type="Proteomes" id="UP000518266">
    <property type="component" value="Unassembled WGS sequence"/>
</dbReference>